<keyword evidence="7" id="KW-1133">Transmembrane helix</keyword>
<sequence length="433" mass="50085">YQYKDANYQSVQKDYIQSAYGNIIMDDKMFPGGNQLFRKDLEPSLGYLMKINETNQYNAKLIEDSLMKVFIGQLRIHQTLDSAFGKILLKGHIDSTLSYALCFNRLELFISSKQKWTTIFSKPSESPSSLITGKLQYRNSNNKILELAVSDGDKAVYRFTYSLYADYPNRAWRILKQMWPILLVSIISLAAIVFLNYKTYQNWMAQRKLATLQTSFLDHIRHEFNTPLTTILVSSHNLIERKDELSSNEIQEFGSIIERQTSRLRHYFSQVMSSISLRDQIPDLQNTDVNQYFNEVIHELSITYQNRIQIDYKLLHPDTTIRLDSKYSFGILDNLISNAEKFNNDENKKINFSWITNKETLSLVVKDNGLGISNVDIKNVFTPFYRSKSTEKIPGLGLGLYYVKTCAEKMGWHIAIDETKGQGTTIVIEIPIK</sequence>
<feature type="domain" description="Histidine kinase" evidence="8">
    <location>
        <begin position="219"/>
        <end position="433"/>
    </location>
</feature>
<dbReference type="InterPro" id="IPR050736">
    <property type="entry name" value="Sensor_HK_Regulatory"/>
</dbReference>
<dbReference type="PANTHER" id="PTHR43711:SF26">
    <property type="entry name" value="SENSOR HISTIDINE KINASE RCSC"/>
    <property type="match status" value="1"/>
</dbReference>
<dbReference type="SUPFAM" id="SSF55874">
    <property type="entry name" value="ATPase domain of HSP90 chaperone/DNA topoisomerase II/histidine kinase"/>
    <property type="match status" value="1"/>
</dbReference>
<dbReference type="SMART" id="SM00387">
    <property type="entry name" value="HATPase_c"/>
    <property type="match status" value="1"/>
</dbReference>
<dbReference type="PANTHER" id="PTHR43711">
    <property type="entry name" value="TWO-COMPONENT HISTIDINE KINASE"/>
    <property type="match status" value="1"/>
</dbReference>
<evidence type="ECO:0000259" key="8">
    <source>
        <dbReference type="PROSITE" id="PS50109"/>
    </source>
</evidence>
<keyword evidence="3" id="KW-0597">Phosphoprotein</keyword>
<dbReference type="InterPro" id="IPR036097">
    <property type="entry name" value="HisK_dim/P_sf"/>
</dbReference>
<keyword evidence="7" id="KW-0812">Transmembrane</keyword>
<reference evidence="9 10" key="1">
    <citation type="submission" date="2017-11" db="EMBL/GenBank/DDBJ databases">
        <title>Infants hospitalized years apart are colonized by the same room-sourced microbial strains.</title>
        <authorList>
            <person name="Brooks B."/>
            <person name="Olm M.R."/>
            <person name="Firek B.A."/>
            <person name="Baker R."/>
            <person name="Thomas B.C."/>
            <person name="Morowitz M.J."/>
            <person name="Banfield J.F."/>
        </authorList>
    </citation>
    <scope>NUCLEOTIDE SEQUENCE [LARGE SCALE GENOMIC DNA]</scope>
    <source>
        <strain evidence="9">S2_009_000_R2_76</strain>
    </source>
</reference>
<dbReference type="InterPro" id="IPR005467">
    <property type="entry name" value="His_kinase_dom"/>
</dbReference>
<evidence type="ECO:0000256" key="2">
    <source>
        <dbReference type="ARBA" id="ARBA00012438"/>
    </source>
</evidence>
<keyword evidence="6" id="KW-0902">Two-component regulatory system</keyword>
<keyword evidence="4" id="KW-0808">Transferase</keyword>
<dbReference type="SMART" id="SM00388">
    <property type="entry name" value="HisKA"/>
    <property type="match status" value="1"/>
</dbReference>
<dbReference type="Gene3D" id="3.30.565.10">
    <property type="entry name" value="Histidine kinase-like ATPase, C-terminal domain"/>
    <property type="match status" value="1"/>
</dbReference>
<dbReference type="EC" id="2.7.13.3" evidence="2"/>
<dbReference type="GO" id="GO:0000155">
    <property type="term" value="F:phosphorelay sensor kinase activity"/>
    <property type="evidence" value="ECO:0007669"/>
    <property type="project" value="InterPro"/>
</dbReference>
<protein>
    <recommendedName>
        <fullName evidence="2">histidine kinase</fullName>
        <ecNumber evidence="2">2.7.13.3</ecNumber>
    </recommendedName>
</protein>
<dbReference type="PRINTS" id="PR00344">
    <property type="entry name" value="BCTRLSENSOR"/>
</dbReference>
<keyword evidence="7" id="KW-0472">Membrane</keyword>
<dbReference type="SUPFAM" id="SSF47384">
    <property type="entry name" value="Homodimeric domain of signal transducing histidine kinase"/>
    <property type="match status" value="1"/>
</dbReference>
<feature type="non-terminal residue" evidence="9">
    <location>
        <position position="1"/>
    </location>
</feature>
<accession>A0A2W5EL72</accession>
<organism evidence="9 10">
    <name type="scientific">Pseudopedobacter saltans</name>
    <dbReference type="NCBI Taxonomy" id="151895"/>
    <lineage>
        <taxon>Bacteria</taxon>
        <taxon>Pseudomonadati</taxon>
        <taxon>Bacteroidota</taxon>
        <taxon>Sphingobacteriia</taxon>
        <taxon>Sphingobacteriales</taxon>
        <taxon>Sphingobacteriaceae</taxon>
        <taxon>Pseudopedobacter</taxon>
    </lineage>
</organism>
<comment type="catalytic activity">
    <reaction evidence="1">
        <text>ATP + protein L-histidine = ADP + protein N-phospho-L-histidine.</text>
        <dbReference type="EC" id="2.7.13.3"/>
    </reaction>
</comment>
<dbReference type="InterPro" id="IPR004358">
    <property type="entry name" value="Sig_transdc_His_kin-like_C"/>
</dbReference>
<evidence type="ECO:0000256" key="7">
    <source>
        <dbReference type="SAM" id="Phobius"/>
    </source>
</evidence>
<evidence type="ECO:0000313" key="9">
    <source>
        <dbReference type="EMBL" id="PZP41970.1"/>
    </source>
</evidence>
<dbReference type="EMBL" id="QFOI01000468">
    <property type="protein sequence ID" value="PZP41970.1"/>
    <property type="molecule type" value="Genomic_DNA"/>
</dbReference>
<keyword evidence="5" id="KW-0418">Kinase</keyword>
<dbReference type="InterPro" id="IPR003661">
    <property type="entry name" value="HisK_dim/P_dom"/>
</dbReference>
<comment type="caution">
    <text evidence="9">The sequence shown here is derived from an EMBL/GenBank/DDBJ whole genome shotgun (WGS) entry which is preliminary data.</text>
</comment>
<dbReference type="CDD" id="cd00075">
    <property type="entry name" value="HATPase"/>
    <property type="match status" value="1"/>
</dbReference>
<gene>
    <name evidence="9" type="ORF">DI598_17535</name>
</gene>
<evidence type="ECO:0000313" key="10">
    <source>
        <dbReference type="Proteomes" id="UP000249645"/>
    </source>
</evidence>
<evidence type="ECO:0000256" key="1">
    <source>
        <dbReference type="ARBA" id="ARBA00000085"/>
    </source>
</evidence>
<dbReference type="PROSITE" id="PS50109">
    <property type="entry name" value="HIS_KIN"/>
    <property type="match status" value="1"/>
</dbReference>
<evidence type="ECO:0000256" key="4">
    <source>
        <dbReference type="ARBA" id="ARBA00022679"/>
    </source>
</evidence>
<evidence type="ECO:0000256" key="3">
    <source>
        <dbReference type="ARBA" id="ARBA00022553"/>
    </source>
</evidence>
<dbReference type="InterPro" id="IPR003594">
    <property type="entry name" value="HATPase_dom"/>
</dbReference>
<evidence type="ECO:0000256" key="5">
    <source>
        <dbReference type="ARBA" id="ARBA00022777"/>
    </source>
</evidence>
<name>A0A2W5EL72_9SPHI</name>
<feature type="transmembrane region" description="Helical" evidence="7">
    <location>
        <begin position="178"/>
        <end position="197"/>
    </location>
</feature>
<dbReference type="Pfam" id="PF00512">
    <property type="entry name" value="HisKA"/>
    <property type="match status" value="1"/>
</dbReference>
<evidence type="ECO:0000256" key="6">
    <source>
        <dbReference type="ARBA" id="ARBA00023012"/>
    </source>
</evidence>
<proteinExistence type="predicted"/>
<dbReference type="Proteomes" id="UP000249645">
    <property type="component" value="Unassembled WGS sequence"/>
</dbReference>
<dbReference type="InterPro" id="IPR036890">
    <property type="entry name" value="HATPase_C_sf"/>
</dbReference>
<dbReference type="Pfam" id="PF02518">
    <property type="entry name" value="HATPase_c"/>
    <property type="match status" value="1"/>
</dbReference>
<dbReference type="Gene3D" id="1.10.287.130">
    <property type="match status" value="1"/>
</dbReference>
<dbReference type="AlphaFoldDB" id="A0A2W5EL72"/>
<dbReference type="CDD" id="cd00082">
    <property type="entry name" value="HisKA"/>
    <property type="match status" value="1"/>
</dbReference>